<dbReference type="Pfam" id="PF10281">
    <property type="entry name" value="Ish1"/>
    <property type="match status" value="6"/>
</dbReference>
<evidence type="ECO:0000256" key="1">
    <source>
        <dbReference type="SAM" id="Coils"/>
    </source>
</evidence>
<dbReference type="STRING" id="56484.A0A1Y2F9A8"/>
<feature type="compositionally biased region" description="Basic and acidic residues" evidence="2">
    <location>
        <begin position="657"/>
        <end position="668"/>
    </location>
</feature>
<dbReference type="InterPro" id="IPR018803">
    <property type="entry name" value="Ish1/Msc1-like"/>
</dbReference>
<evidence type="ECO:0000313" key="4">
    <source>
        <dbReference type="EMBL" id="ORY80024.1"/>
    </source>
</evidence>
<evidence type="ECO:0000256" key="2">
    <source>
        <dbReference type="SAM" id="MobiDB-lite"/>
    </source>
</evidence>
<dbReference type="OMA" id="WTFDTWN"/>
<keyword evidence="3" id="KW-0732">Signal</keyword>
<reference evidence="4 5" key="1">
    <citation type="submission" date="2016-07" db="EMBL/GenBank/DDBJ databases">
        <title>Pervasive Adenine N6-methylation of Active Genes in Fungi.</title>
        <authorList>
            <consortium name="DOE Joint Genome Institute"/>
            <person name="Mondo S.J."/>
            <person name="Dannebaum R.O."/>
            <person name="Kuo R.C."/>
            <person name="Labutti K."/>
            <person name="Haridas S."/>
            <person name="Kuo A."/>
            <person name="Salamov A."/>
            <person name="Ahrendt S.R."/>
            <person name="Lipzen A."/>
            <person name="Sullivan W."/>
            <person name="Andreopoulos W.B."/>
            <person name="Clum A."/>
            <person name="Lindquist E."/>
            <person name="Daum C."/>
            <person name="Ramamoorthy G.K."/>
            <person name="Gryganskyi A."/>
            <person name="Culley D."/>
            <person name="Magnuson J.K."/>
            <person name="James T.Y."/>
            <person name="O'Malley M.A."/>
            <person name="Stajich J.E."/>
            <person name="Spatafora J.W."/>
            <person name="Visel A."/>
            <person name="Grigoriev I.V."/>
        </authorList>
    </citation>
    <scope>NUCLEOTIDE SEQUENCE [LARGE SCALE GENOMIC DNA]</scope>
    <source>
        <strain evidence="4 5">12-1054</strain>
    </source>
</reference>
<feature type="region of interest" description="Disordered" evidence="2">
    <location>
        <begin position="647"/>
        <end position="668"/>
    </location>
</feature>
<name>A0A1Y2F9A8_PROLT</name>
<evidence type="ECO:0008006" key="6">
    <source>
        <dbReference type="Google" id="ProtNLM"/>
    </source>
</evidence>
<dbReference type="OrthoDB" id="2527403at2759"/>
<proteinExistence type="predicted"/>
<dbReference type="AlphaFoldDB" id="A0A1Y2F9A8"/>
<feature type="signal peptide" evidence="3">
    <location>
        <begin position="1"/>
        <end position="18"/>
    </location>
</feature>
<keyword evidence="5" id="KW-1185">Reference proteome</keyword>
<evidence type="ECO:0000256" key="3">
    <source>
        <dbReference type="SAM" id="SignalP"/>
    </source>
</evidence>
<evidence type="ECO:0000313" key="5">
    <source>
        <dbReference type="Proteomes" id="UP000193685"/>
    </source>
</evidence>
<accession>A0A1Y2F9A8</accession>
<feature type="chain" id="PRO_5012305214" description="SAP domain-containing protein" evidence="3">
    <location>
        <begin position="19"/>
        <end position="668"/>
    </location>
</feature>
<gene>
    <name evidence="4" type="ORF">BCR37DRAFT_381477</name>
</gene>
<protein>
    <recommendedName>
        <fullName evidence="6">SAP domain-containing protein</fullName>
    </recommendedName>
</protein>
<dbReference type="RefSeq" id="XP_040724158.1">
    <property type="nucleotide sequence ID" value="XM_040869703.1"/>
</dbReference>
<dbReference type="EMBL" id="MCFI01000014">
    <property type="protein sequence ID" value="ORY80024.1"/>
    <property type="molecule type" value="Genomic_DNA"/>
</dbReference>
<keyword evidence="1" id="KW-0175">Coiled coil</keyword>
<comment type="caution">
    <text evidence="4">The sequence shown here is derived from an EMBL/GenBank/DDBJ whole genome shotgun (WGS) entry which is preliminary data.</text>
</comment>
<feature type="coiled-coil region" evidence="1">
    <location>
        <begin position="303"/>
        <end position="367"/>
    </location>
</feature>
<sequence length="668" mass="71768">MKNFALLSALAALSATSAFQWPTERIYNNWHETKLERWLKDHNIPYPAASDRKALSDTVEKHWDAITPPYEQWTESQLRAWLVESGSNAADLAANTKDDLVNLVTGSYADNSLANWILDSWTDSQLKSFLDYHNIPNPSPRNRDSLLQSARSAYSNMVSTGPSVYDSLFGTWTDSDLKAWCDARGIPVPQGSTKESMLAGMRKNTHTFTEQAKAWWRGESAFDAWSESQLKKMLDENNVKVPQGSKLNDLRALARKNYKSLKNSAGDYYNAGADNAKKQGNKAYDAAADKADDAAAAAKKHGNKAYNAAADKADEAAAEAKKQGNKAYNAAADKADEAAAEAKKQGNKAYNAAADKANDAAAEAKKQGNKAYNAAADKAASAADSAKDTAEGVAAKIKHGAEDAYDNIKAKVVGGAEEAGRSAESLKNKGTRAAADAADQATKSAGAAYAQVSEDVAGNDVFNFWSDSRLKAFLDSRGIPVPQNGKKDELIAAARKNAHAARTSAEDFEGWSTSQLQKFAKDAKIKLDKTAASSRDALIKQTQQGYDALAKKGDAAAKEAQRQYGNVQGYAFDSWSDSDLKAFLDSYGVPVPQGGKKDQLVAAARRNAHYFSHGQTEPVHGSAFAQMATDGLSALFDFVKRVGGVGAKKSAQLAGDAKQRAQEARAEL</sequence>
<organism evidence="4 5">
    <name type="scientific">Protomyces lactucae-debilis</name>
    <dbReference type="NCBI Taxonomy" id="2754530"/>
    <lineage>
        <taxon>Eukaryota</taxon>
        <taxon>Fungi</taxon>
        <taxon>Dikarya</taxon>
        <taxon>Ascomycota</taxon>
        <taxon>Taphrinomycotina</taxon>
        <taxon>Taphrinomycetes</taxon>
        <taxon>Taphrinales</taxon>
        <taxon>Protomycetaceae</taxon>
        <taxon>Protomyces</taxon>
    </lineage>
</organism>
<dbReference type="GeneID" id="63786302"/>
<dbReference type="Proteomes" id="UP000193685">
    <property type="component" value="Unassembled WGS sequence"/>
</dbReference>